<protein>
    <submittedName>
        <fullName evidence="3">Uncharacterized protein</fullName>
    </submittedName>
</protein>
<accession>A0A1U7CKB3</accession>
<sequence>MLCAALLLASCLTNASEPQAGKPEPPKAPDAAVADRLTLRDGGVARGLVTSAVPGARGGVEMLVRRDWAEANLPSWFKTWDRAARSAAKPALAQRKSRLKAWRQERAANAPQNDPIVAWIDQELIRLDDAKSSAQTPLLAVRVPRSDVRELVRQPKSSGRLLALGWLCGLKDVEATPIADLQLSLEGRGFLTEGDALPSLDRMLPVVSEPDARWMARRAATELAIDPDLRFIRYQGLLLPDTKLGQPLAVGGLDASAAIGEIAKLLDPNAAQADPLAPALEKIAARGRSGAAVTRLEIAPDMSHVTVESALWVRGPRGWIAWGSRTATVRPEDVDVGVEQNIAGDPQVQAAFDIVEKLGLGAIAGDLKQRSIKIGAATSKALGIARAEFNQELDALALPVLEQAPEPAPAVGGTQPQGGKTATARSGADPRP</sequence>
<feature type="chain" id="PRO_5013069690" evidence="2">
    <location>
        <begin position="16"/>
        <end position="432"/>
    </location>
</feature>
<evidence type="ECO:0000256" key="2">
    <source>
        <dbReference type="SAM" id="SignalP"/>
    </source>
</evidence>
<dbReference type="Proteomes" id="UP000186309">
    <property type="component" value="Chromosome"/>
</dbReference>
<evidence type="ECO:0000313" key="4">
    <source>
        <dbReference type="Proteomes" id="UP000186309"/>
    </source>
</evidence>
<proteinExistence type="predicted"/>
<dbReference type="EMBL" id="CP019082">
    <property type="protein sequence ID" value="APW59323.1"/>
    <property type="molecule type" value="Genomic_DNA"/>
</dbReference>
<dbReference type="KEGG" id="pbor:BSF38_00742"/>
<organism evidence="3 4">
    <name type="scientific">Paludisphaera borealis</name>
    <dbReference type="NCBI Taxonomy" id="1387353"/>
    <lineage>
        <taxon>Bacteria</taxon>
        <taxon>Pseudomonadati</taxon>
        <taxon>Planctomycetota</taxon>
        <taxon>Planctomycetia</taxon>
        <taxon>Isosphaerales</taxon>
        <taxon>Isosphaeraceae</taxon>
        <taxon>Paludisphaera</taxon>
    </lineage>
</organism>
<keyword evidence="2" id="KW-0732">Signal</keyword>
<evidence type="ECO:0000313" key="3">
    <source>
        <dbReference type="EMBL" id="APW59323.1"/>
    </source>
</evidence>
<feature type="signal peptide" evidence="2">
    <location>
        <begin position="1"/>
        <end position="15"/>
    </location>
</feature>
<dbReference type="STRING" id="1387353.BSF38_00742"/>
<name>A0A1U7CKB3_9BACT</name>
<reference evidence="4" key="1">
    <citation type="submission" date="2016-12" db="EMBL/GenBank/DDBJ databases">
        <title>Comparative genomics of four Isosphaeraceae planctomycetes: a common pool of plasmids and glycoside hydrolase genes.</title>
        <authorList>
            <person name="Ivanova A."/>
        </authorList>
    </citation>
    <scope>NUCLEOTIDE SEQUENCE [LARGE SCALE GENOMIC DNA]</scope>
    <source>
        <strain evidence="4">PX4</strain>
    </source>
</reference>
<feature type="region of interest" description="Disordered" evidence="1">
    <location>
        <begin position="404"/>
        <end position="432"/>
    </location>
</feature>
<dbReference type="AlphaFoldDB" id="A0A1U7CKB3"/>
<keyword evidence="4" id="KW-1185">Reference proteome</keyword>
<evidence type="ECO:0000256" key="1">
    <source>
        <dbReference type="SAM" id="MobiDB-lite"/>
    </source>
</evidence>
<gene>
    <name evidence="3" type="ORF">BSF38_00742</name>
</gene>